<dbReference type="AlphaFoldDB" id="A0A8S4AMV3"/>
<organism evidence="1 2">
    <name type="scientific">Menidia menidia</name>
    <name type="common">Atlantic silverside</name>
    <dbReference type="NCBI Taxonomy" id="238744"/>
    <lineage>
        <taxon>Eukaryota</taxon>
        <taxon>Metazoa</taxon>
        <taxon>Chordata</taxon>
        <taxon>Craniata</taxon>
        <taxon>Vertebrata</taxon>
        <taxon>Euteleostomi</taxon>
        <taxon>Actinopterygii</taxon>
        <taxon>Neopterygii</taxon>
        <taxon>Teleostei</taxon>
        <taxon>Neoteleostei</taxon>
        <taxon>Acanthomorphata</taxon>
        <taxon>Ovalentaria</taxon>
        <taxon>Atherinomorphae</taxon>
        <taxon>Atheriniformes</taxon>
        <taxon>Atherinopsidae</taxon>
        <taxon>Menidiinae</taxon>
        <taxon>Menidia</taxon>
    </lineage>
</organism>
<comment type="caution">
    <text evidence="1">The sequence shown here is derived from an EMBL/GenBank/DDBJ whole genome shotgun (WGS) entry which is preliminary data.</text>
</comment>
<dbReference type="EMBL" id="CAJRST010006668">
    <property type="protein sequence ID" value="CAG5895557.1"/>
    <property type="molecule type" value="Genomic_DNA"/>
</dbReference>
<accession>A0A8S4AMV3</accession>
<proteinExistence type="predicted"/>
<keyword evidence="2" id="KW-1185">Reference proteome</keyword>
<protein>
    <submittedName>
        <fullName evidence="1">(Atlantic silverside) hypothetical protein</fullName>
    </submittedName>
</protein>
<name>A0A8S4AMV3_9TELE</name>
<sequence length="251" mass="27913">MLAVLSAMGVNTVFVTIAHIPPRNFDHVKLKDTPETDQVNKEDSHCVAQGVLMMSPPPGHIICYLNQKPWLNTEVRTLLGAGDAVFRAGEALALREAREGLTAGKGGPKPHTPRKFGATLPPAIPSSMWKSIKCRAYYNLSHHLVPLHIMMQRKGPPDRERRTQTVLAPPYRQAPEEHSEQNHEAQKQVTEHIAFVKPISTFSSSHDSHFMSCLVPVASPGSYHNCCNSKCPDTYLTNHIAMETVIMYTMM</sequence>
<evidence type="ECO:0000313" key="1">
    <source>
        <dbReference type="EMBL" id="CAG5895557.1"/>
    </source>
</evidence>
<dbReference type="Proteomes" id="UP000677803">
    <property type="component" value="Unassembled WGS sequence"/>
</dbReference>
<gene>
    <name evidence="1" type="ORF">MMEN_LOCUS6677</name>
</gene>
<evidence type="ECO:0000313" key="2">
    <source>
        <dbReference type="Proteomes" id="UP000677803"/>
    </source>
</evidence>
<reference evidence="1" key="1">
    <citation type="submission" date="2021-05" db="EMBL/GenBank/DDBJ databases">
        <authorList>
            <person name="Tigano A."/>
        </authorList>
    </citation>
    <scope>NUCLEOTIDE SEQUENCE</scope>
</reference>